<feature type="compositionally biased region" description="Low complexity" evidence="1">
    <location>
        <begin position="254"/>
        <end position="271"/>
    </location>
</feature>
<dbReference type="InterPro" id="IPR048400">
    <property type="entry name" value="SLS1_N"/>
</dbReference>
<dbReference type="OrthoDB" id="5392646at2759"/>
<feature type="region of interest" description="Disordered" evidence="1">
    <location>
        <begin position="84"/>
        <end position="143"/>
    </location>
</feature>
<protein>
    <submittedName>
        <fullName evidence="4">Uncharacterized protein</fullName>
    </submittedName>
</protein>
<sequence>MISRAANPRNICIQCQLRFPNKFRRPWTVRPSEAAPILPFSRPFSRHYSSPPAWERLHEAGASHEAVREASRDNKNEDVAAFDHASHKETHDEPSPTDASSNPEGGLPEASHSRSRPSDKKNKRKTSNDNKSKVHRGRVGLRRVTLSPEELGVEMLGEKAHTIIMRDDQRPDRSRLVEEIPLPEDGTSPDLAAELKESIEASRDTASLEEAYQNIEELRPENSLLPRNEFGALLETLAGGFTKSQLTYYLSTKTKARSSSSSKTPGSALASRETRSWMARPVVFRPLEEIELPSKPGKDRVAYSLMSRAWGLDVWERVEGLNEIVVSFTDSAWAYLQARHRDGDLIADIGQGFIQPGESVTGSPATKELRIMARKPAGQAILDHIEDFLESAAEENLTLFPRQTKLPVANITESFIRKLGSLTQTALSLDSSGILRVLSWNTTGDRNVADDQNAWESKAHVIWRLLYTAFLSVPSTAVVDPSFVPRRTRTFASQRRASSKNKDPLQVRLAPAVGDQERWTWRHRLQSWSRWILPLGRDTADPKPRYRYRFGRRRDLVKGTPQAPLSVIRAAPTMLFLPSNKEADVIDDDTDDTLSSWSPPEETTSVTFGHLLFPHGQGVFPLARALSLSPSQGVLTSSETDSRAPTRMFSPIVPPPTGLASLDSLATTDVPATTTLVLRFAVGVDRDKPFLEIAKDSVRLRPSSVPSYLLEVHLAVPDQLPLDGRLTWENSPEKHVHVILSREQHDVTLPDRPVDLRVYRSSISRLPNPDSIPAIRRFVDASLFDLDQGMLRTPAFMHIPADELAGLPMMSNSLSSAPERGEPAAGKRQRSQNAQTSEDPSGPVDETFAFIGLEVRRSVTLHYEGHQLRYTNIEAGLHGGRRTELSLHMLPPAEGKKPGTLYQRRYIDLATRLAGDQLFLWLGEKPRHVHGA</sequence>
<evidence type="ECO:0000256" key="1">
    <source>
        <dbReference type="SAM" id="MobiDB-lite"/>
    </source>
</evidence>
<feature type="compositionally biased region" description="Basic and acidic residues" evidence="1">
    <location>
        <begin position="116"/>
        <end position="132"/>
    </location>
</feature>
<gene>
    <name evidence="4" type="ORF">SODALDRAFT_82466</name>
</gene>
<feature type="region of interest" description="Disordered" evidence="1">
    <location>
        <begin position="809"/>
        <end position="844"/>
    </location>
</feature>
<organism evidence="4 5">
    <name type="scientific">Sodiomyces alkalinus (strain CBS 110278 / VKM F-3762 / F11)</name>
    <name type="common">Alkaliphilic filamentous fungus</name>
    <dbReference type="NCBI Taxonomy" id="1314773"/>
    <lineage>
        <taxon>Eukaryota</taxon>
        <taxon>Fungi</taxon>
        <taxon>Dikarya</taxon>
        <taxon>Ascomycota</taxon>
        <taxon>Pezizomycotina</taxon>
        <taxon>Sordariomycetes</taxon>
        <taxon>Hypocreomycetidae</taxon>
        <taxon>Glomerellales</taxon>
        <taxon>Plectosphaerellaceae</taxon>
        <taxon>Sodiomyces</taxon>
    </lineage>
</organism>
<feature type="region of interest" description="Disordered" evidence="1">
    <location>
        <begin position="254"/>
        <end position="273"/>
    </location>
</feature>
<dbReference type="STRING" id="1314773.A0A3N2PJR4"/>
<dbReference type="AlphaFoldDB" id="A0A3N2PJR4"/>
<dbReference type="Pfam" id="PF20778">
    <property type="entry name" value="SLS1_C"/>
    <property type="match status" value="1"/>
</dbReference>
<reference evidence="4 5" key="1">
    <citation type="journal article" date="2018" name="Mol. Ecol.">
        <title>The obligate alkalophilic soda-lake fungus Sodiomyces alkalinus has shifted to a protein diet.</title>
        <authorList>
            <person name="Grum-Grzhimaylo A.A."/>
            <person name="Falkoski D.L."/>
            <person name="van den Heuvel J."/>
            <person name="Valero-Jimenez C.A."/>
            <person name="Min B."/>
            <person name="Choi I.G."/>
            <person name="Lipzen A."/>
            <person name="Daum C.G."/>
            <person name="Aanen D.K."/>
            <person name="Tsang A."/>
            <person name="Henrissat B."/>
            <person name="Bilanenko E.N."/>
            <person name="de Vries R.P."/>
            <person name="van Kan J.A.L."/>
            <person name="Grigoriev I.V."/>
            <person name="Debets A.J.M."/>
        </authorList>
    </citation>
    <scope>NUCLEOTIDE SEQUENCE [LARGE SCALE GENOMIC DNA]</scope>
    <source>
        <strain evidence="4 5">F11</strain>
    </source>
</reference>
<accession>A0A3N2PJR4</accession>
<evidence type="ECO:0000313" key="4">
    <source>
        <dbReference type="EMBL" id="ROT34670.1"/>
    </source>
</evidence>
<evidence type="ECO:0000259" key="3">
    <source>
        <dbReference type="Pfam" id="PF20778"/>
    </source>
</evidence>
<dbReference type="GeneID" id="39584196"/>
<evidence type="ECO:0000259" key="2">
    <source>
        <dbReference type="Pfam" id="PF20776"/>
    </source>
</evidence>
<feature type="domain" description="SLS1 N-terminal" evidence="2">
    <location>
        <begin position="205"/>
        <end position="314"/>
    </location>
</feature>
<evidence type="ECO:0000313" key="5">
    <source>
        <dbReference type="Proteomes" id="UP000272025"/>
    </source>
</evidence>
<feature type="domain" description="SLS1 C-terminal" evidence="3">
    <location>
        <begin position="517"/>
        <end position="910"/>
    </location>
</feature>
<dbReference type="Proteomes" id="UP000272025">
    <property type="component" value="Unassembled WGS sequence"/>
</dbReference>
<feature type="compositionally biased region" description="Basic and acidic residues" evidence="1">
    <location>
        <begin position="84"/>
        <end position="94"/>
    </location>
</feature>
<dbReference type="RefSeq" id="XP_028462476.1">
    <property type="nucleotide sequence ID" value="XM_028615719.1"/>
</dbReference>
<proteinExistence type="predicted"/>
<name>A0A3N2PJR4_SODAK</name>
<dbReference type="Pfam" id="PF20776">
    <property type="entry name" value="SLS1_N"/>
    <property type="match status" value="1"/>
</dbReference>
<keyword evidence="5" id="KW-1185">Reference proteome</keyword>
<dbReference type="EMBL" id="ML119066">
    <property type="protein sequence ID" value="ROT34670.1"/>
    <property type="molecule type" value="Genomic_DNA"/>
</dbReference>
<dbReference type="InterPro" id="IPR048401">
    <property type="entry name" value="SLS1_C"/>
</dbReference>